<dbReference type="Gene3D" id="1.10.10.10">
    <property type="entry name" value="Winged helix-like DNA-binding domain superfamily/Winged helix DNA-binding domain"/>
    <property type="match status" value="1"/>
</dbReference>
<dbReference type="InterPro" id="IPR036388">
    <property type="entry name" value="WH-like_DNA-bd_sf"/>
</dbReference>
<dbReference type="SMART" id="SM00895">
    <property type="entry name" value="FCD"/>
    <property type="match status" value="1"/>
</dbReference>
<dbReference type="GO" id="GO:0003700">
    <property type="term" value="F:DNA-binding transcription factor activity"/>
    <property type="evidence" value="ECO:0007669"/>
    <property type="project" value="InterPro"/>
</dbReference>
<evidence type="ECO:0000313" key="6">
    <source>
        <dbReference type="Proteomes" id="UP000321717"/>
    </source>
</evidence>
<evidence type="ECO:0000313" key="5">
    <source>
        <dbReference type="EMBL" id="GEO87056.1"/>
    </source>
</evidence>
<dbReference type="EMBL" id="BJZP01000029">
    <property type="protein sequence ID" value="GEO87056.1"/>
    <property type="molecule type" value="Genomic_DNA"/>
</dbReference>
<evidence type="ECO:0000256" key="3">
    <source>
        <dbReference type="ARBA" id="ARBA00023163"/>
    </source>
</evidence>
<keyword evidence="2" id="KW-0238">DNA-binding</keyword>
<dbReference type="RefSeq" id="WP_147181918.1">
    <property type="nucleotide sequence ID" value="NZ_BJZP01000029.1"/>
</dbReference>
<dbReference type="Proteomes" id="UP000321717">
    <property type="component" value="Unassembled WGS sequence"/>
</dbReference>
<dbReference type="Gene3D" id="1.20.120.530">
    <property type="entry name" value="GntR ligand-binding domain-like"/>
    <property type="match status" value="1"/>
</dbReference>
<sequence>MGSGKASFKPVGTQKPFELVCERVREKLLKGELKPGDRLPHERELAEQLCVSRQVVREALRSLEIAGVVTLGRGVDGASILPGEASRLAQALGDLITLNSISVKDLYEARILILELVLDQIGRIARRPDVSNLEALVSETRAACRTGDMKRRRECGYRFYHELAAMTGNTALVFTVDAQTELIQGFMRYRVADMPEQVLLTSREIFVRLLKEGEIEAAKIEIRAHLSRVHACLRTLPSRD</sequence>
<protein>
    <submittedName>
        <fullName evidence="5">GntR family transcriptional regulator</fullName>
    </submittedName>
</protein>
<evidence type="ECO:0000256" key="1">
    <source>
        <dbReference type="ARBA" id="ARBA00023015"/>
    </source>
</evidence>
<reference evidence="5 6" key="1">
    <citation type="submission" date="2019-07" db="EMBL/GenBank/DDBJ databases">
        <title>Whole genome shotgun sequence of Rhizobium naphthalenivorans NBRC 107585.</title>
        <authorList>
            <person name="Hosoyama A."/>
            <person name="Uohara A."/>
            <person name="Ohji S."/>
            <person name="Ichikawa N."/>
        </authorList>
    </citation>
    <scope>NUCLEOTIDE SEQUENCE [LARGE SCALE GENOMIC DNA]</scope>
    <source>
        <strain evidence="5 6">NBRC 107585</strain>
    </source>
</reference>
<dbReference type="PRINTS" id="PR00035">
    <property type="entry name" value="HTHGNTR"/>
</dbReference>
<gene>
    <name evidence="5" type="ORF">RNA01_39880</name>
</gene>
<dbReference type="AlphaFoldDB" id="A0A512HNM6"/>
<accession>A0A512HNM6</accession>
<dbReference type="SMART" id="SM00345">
    <property type="entry name" value="HTH_GNTR"/>
    <property type="match status" value="1"/>
</dbReference>
<dbReference type="OrthoDB" id="9028214at2"/>
<dbReference type="SUPFAM" id="SSF46785">
    <property type="entry name" value="Winged helix' DNA-binding domain"/>
    <property type="match status" value="1"/>
</dbReference>
<evidence type="ECO:0000256" key="2">
    <source>
        <dbReference type="ARBA" id="ARBA00023125"/>
    </source>
</evidence>
<keyword evidence="3" id="KW-0804">Transcription</keyword>
<evidence type="ECO:0000259" key="4">
    <source>
        <dbReference type="PROSITE" id="PS50949"/>
    </source>
</evidence>
<dbReference type="PROSITE" id="PS50949">
    <property type="entry name" value="HTH_GNTR"/>
    <property type="match status" value="1"/>
</dbReference>
<organism evidence="5 6">
    <name type="scientific">Ciceribacter naphthalenivorans</name>
    <dbReference type="NCBI Taxonomy" id="1118451"/>
    <lineage>
        <taxon>Bacteria</taxon>
        <taxon>Pseudomonadati</taxon>
        <taxon>Pseudomonadota</taxon>
        <taxon>Alphaproteobacteria</taxon>
        <taxon>Hyphomicrobiales</taxon>
        <taxon>Rhizobiaceae</taxon>
        <taxon>Ciceribacter</taxon>
    </lineage>
</organism>
<dbReference type="InterPro" id="IPR000524">
    <property type="entry name" value="Tscrpt_reg_HTH_GntR"/>
</dbReference>
<dbReference type="InterPro" id="IPR011711">
    <property type="entry name" value="GntR_C"/>
</dbReference>
<dbReference type="Pfam" id="PF07729">
    <property type="entry name" value="FCD"/>
    <property type="match status" value="1"/>
</dbReference>
<dbReference type="InterPro" id="IPR008920">
    <property type="entry name" value="TF_FadR/GntR_C"/>
</dbReference>
<proteinExistence type="predicted"/>
<dbReference type="Pfam" id="PF00392">
    <property type="entry name" value="GntR"/>
    <property type="match status" value="1"/>
</dbReference>
<dbReference type="PANTHER" id="PTHR43537">
    <property type="entry name" value="TRANSCRIPTIONAL REGULATOR, GNTR FAMILY"/>
    <property type="match status" value="1"/>
</dbReference>
<keyword evidence="1" id="KW-0805">Transcription regulation</keyword>
<feature type="domain" description="HTH gntR-type" evidence="4">
    <location>
        <begin position="14"/>
        <end position="83"/>
    </location>
</feature>
<dbReference type="InterPro" id="IPR036390">
    <property type="entry name" value="WH_DNA-bd_sf"/>
</dbReference>
<keyword evidence="6" id="KW-1185">Reference proteome</keyword>
<dbReference type="SUPFAM" id="SSF48008">
    <property type="entry name" value="GntR ligand-binding domain-like"/>
    <property type="match status" value="1"/>
</dbReference>
<name>A0A512HNM6_9HYPH</name>
<comment type="caution">
    <text evidence="5">The sequence shown here is derived from an EMBL/GenBank/DDBJ whole genome shotgun (WGS) entry which is preliminary data.</text>
</comment>
<dbReference type="CDD" id="cd07377">
    <property type="entry name" value="WHTH_GntR"/>
    <property type="match status" value="1"/>
</dbReference>
<dbReference type="PANTHER" id="PTHR43537:SF5">
    <property type="entry name" value="UXU OPERON TRANSCRIPTIONAL REGULATOR"/>
    <property type="match status" value="1"/>
</dbReference>
<dbReference type="GO" id="GO:0003677">
    <property type="term" value="F:DNA binding"/>
    <property type="evidence" value="ECO:0007669"/>
    <property type="project" value="UniProtKB-KW"/>
</dbReference>